<evidence type="ECO:0000313" key="3">
    <source>
        <dbReference type="Proteomes" id="UP000649179"/>
    </source>
</evidence>
<reference evidence="2" key="2">
    <citation type="submission" date="2020-09" db="EMBL/GenBank/DDBJ databases">
        <authorList>
            <person name="Sun Q."/>
            <person name="Zhou Y."/>
        </authorList>
    </citation>
    <scope>NUCLEOTIDE SEQUENCE</scope>
    <source>
        <strain evidence="2">CGMCC 1.16067</strain>
    </source>
</reference>
<accession>A0A917B8S9</accession>
<protein>
    <submittedName>
        <fullName evidence="2">Uncharacterized protein</fullName>
    </submittedName>
</protein>
<evidence type="ECO:0000256" key="1">
    <source>
        <dbReference type="SAM" id="MobiDB-lite"/>
    </source>
</evidence>
<sequence length="92" mass="9885">MHGRSYPLGGQPERDRRSDEDGDVGRTVHAVVGVRPPLQPPRRLPEPGDRVPAPRVAERAVGGVPQYETDRSTAAGSTAGARHGRRRGRMAG</sequence>
<proteinExistence type="predicted"/>
<feature type="compositionally biased region" description="Basic residues" evidence="1">
    <location>
        <begin position="82"/>
        <end position="92"/>
    </location>
</feature>
<feature type="region of interest" description="Disordered" evidence="1">
    <location>
        <begin position="1"/>
        <end position="92"/>
    </location>
</feature>
<feature type="compositionally biased region" description="Basic and acidic residues" evidence="1">
    <location>
        <begin position="12"/>
        <end position="26"/>
    </location>
</feature>
<dbReference type="Proteomes" id="UP000649179">
    <property type="component" value="Unassembled WGS sequence"/>
</dbReference>
<feature type="compositionally biased region" description="Low complexity" evidence="1">
    <location>
        <begin position="72"/>
        <end position="81"/>
    </location>
</feature>
<comment type="caution">
    <text evidence="2">The sequence shown here is derived from an EMBL/GenBank/DDBJ whole genome shotgun (WGS) entry which is preliminary data.</text>
</comment>
<dbReference type="EMBL" id="BMKQ01000001">
    <property type="protein sequence ID" value="GGF31915.1"/>
    <property type="molecule type" value="Genomic_DNA"/>
</dbReference>
<gene>
    <name evidence="2" type="ORF">GCM10011519_01610</name>
</gene>
<organism evidence="2 3">
    <name type="scientific">Marmoricola endophyticus</name>
    <dbReference type="NCBI Taxonomy" id="2040280"/>
    <lineage>
        <taxon>Bacteria</taxon>
        <taxon>Bacillati</taxon>
        <taxon>Actinomycetota</taxon>
        <taxon>Actinomycetes</taxon>
        <taxon>Propionibacteriales</taxon>
        <taxon>Nocardioidaceae</taxon>
        <taxon>Marmoricola</taxon>
    </lineage>
</organism>
<name>A0A917B8S9_9ACTN</name>
<dbReference type="AlphaFoldDB" id="A0A917B8S9"/>
<keyword evidence="3" id="KW-1185">Reference proteome</keyword>
<evidence type="ECO:0000313" key="2">
    <source>
        <dbReference type="EMBL" id="GGF31915.1"/>
    </source>
</evidence>
<reference evidence="2" key="1">
    <citation type="journal article" date="2014" name="Int. J. Syst. Evol. Microbiol.">
        <title>Complete genome sequence of Corynebacterium casei LMG S-19264T (=DSM 44701T), isolated from a smear-ripened cheese.</title>
        <authorList>
            <consortium name="US DOE Joint Genome Institute (JGI-PGF)"/>
            <person name="Walter F."/>
            <person name="Albersmeier A."/>
            <person name="Kalinowski J."/>
            <person name="Ruckert C."/>
        </authorList>
    </citation>
    <scope>NUCLEOTIDE SEQUENCE</scope>
    <source>
        <strain evidence="2">CGMCC 1.16067</strain>
    </source>
</reference>